<feature type="region of interest" description="Disordered" evidence="1">
    <location>
        <begin position="1"/>
        <end position="125"/>
    </location>
</feature>
<feature type="region of interest" description="Disordered" evidence="1">
    <location>
        <begin position="461"/>
        <end position="481"/>
    </location>
</feature>
<feature type="compositionally biased region" description="Polar residues" evidence="1">
    <location>
        <begin position="467"/>
        <end position="481"/>
    </location>
</feature>
<feature type="region of interest" description="Disordered" evidence="1">
    <location>
        <begin position="164"/>
        <end position="192"/>
    </location>
</feature>
<sequence>MSTDNINNPVITDASTGNTSNTERFTQMLRRSSARLRATSVPALDYEQTVNPPLEPKQPPADEGAPPTATSSQRGGNRGRGRRAARGSTRPTAENRSQGGGTPSVTLTVPGANTNGNATSGAPLASSLQPGNGVLAISQVGLGATQGSNRTSVIHPAGSNSAGLIAEENVGGNTNVNKSPPRRNTTSAVVSPPKGMHSWLIANGLSIINASGSVTPNGFTTGLGCLPKTPATANPTPKKAPCFDLTNDTDDATPSSKETDMSKSTTKSKPEVSAKGIENTGLVSLSKHWHDKLSPLVGYVPLSIFNINWLKLDLLRTTSRPRTSKDKDDKYVGMEVPEEWKMSFGEWVTAFDLFVAYLVHYEHVGLAKRFKVHKENVFAIMRERRSWPMAFRYDMAIRTTVLTIRNSDGKLAAPGDQNKTIERDARLETERLGNFDPRFADCNPYAEGQVKSHINPISGERMRHNENTFGPTRNDHLMSSTYGKPNARSWAFANQVVYDGPGGVSFNDAEDRGHGSRRNRGRGRGGRWNGGGGHEASPRGRRGNDNYDERRADGGGSWKREDRRDDRRGDERGPVGPKFGGQGKEKELSYNWAVYPTLWLSEACNVPVAYNLTAPV</sequence>
<dbReference type="KEGG" id="mlr:MELLADRAFT_85713"/>
<feature type="compositionally biased region" description="Polar residues" evidence="1">
    <location>
        <begin position="171"/>
        <end position="189"/>
    </location>
</feature>
<dbReference type="EMBL" id="GL883104">
    <property type="protein sequence ID" value="EGG07314.1"/>
    <property type="molecule type" value="Genomic_DNA"/>
</dbReference>
<feature type="region of interest" description="Disordered" evidence="1">
    <location>
        <begin position="504"/>
        <end position="584"/>
    </location>
</feature>
<feature type="region of interest" description="Disordered" evidence="1">
    <location>
        <begin position="233"/>
        <end position="273"/>
    </location>
</feature>
<feature type="compositionally biased region" description="Basic residues" evidence="1">
    <location>
        <begin position="515"/>
        <end position="525"/>
    </location>
</feature>
<evidence type="ECO:0000256" key="1">
    <source>
        <dbReference type="SAM" id="MobiDB-lite"/>
    </source>
</evidence>
<feature type="compositionally biased region" description="Polar residues" evidence="1">
    <location>
        <begin position="89"/>
        <end position="125"/>
    </location>
</feature>
<name>F4RJI7_MELLP</name>
<organism evidence="3">
    <name type="scientific">Melampsora larici-populina (strain 98AG31 / pathotype 3-4-7)</name>
    <name type="common">Poplar leaf rust fungus</name>
    <dbReference type="NCBI Taxonomy" id="747676"/>
    <lineage>
        <taxon>Eukaryota</taxon>
        <taxon>Fungi</taxon>
        <taxon>Dikarya</taxon>
        <taxon>Basidiomycota</taxon>
        <taxon>Pucciniomycotina</taxon>
        <taxon>Pucciniomycetes</taxon>
        <taxon>Pucciniales</taxon>
        <taxon>Melampsoraceae</taxon>
        <taxon>Melampsora</taxon>
    </lineage>
</organism>
<dbReference type="HOGENOM" id="CLU_026022_0_0_1"/>
<dbReference type="InParanoid" id="F4RJI7"/>
<dbReference type="VEuPathDB" id="FungiDB:MELLADRAFT_85713"/>
<gene>
    <name evidence="2" type="ORF">MELLADRAFT_85713</name>
</gene>
<feature type="compositionally biased region" description="Polar residues" evidence="1">
    <location>
        <begin position="1"/>
        <end position="25"/>
    </location>
</feature>
<feature type="compositionally biased region" description="Polar residues" evidence="1">
    <location>
        <begin position="252"/>
        <end position="267"/>
    </location>
</feature>
<evidence type="ECO:0000313" key="2">
    <source>
        <dbReference type="EMBL" id="EGG07314.1"/>
    </source>
</evidence>
<reference evidence="3" key="1">
    <citation type="journal article" date="2011" name="Proc. Natl. Acad. Sci. U.S.A.">
        <title>Obligate biotrophy features unraveled by the genomic analysis of rust fungi.</title>
        <authorList>
            <person name="Duplessis S."/>
            <person name="Cuomo C.A."/>
            <person name="Lin Y.-C."/>
            <person name="Aerts A."/>
            <person name="Tisserant E."/>
            <person name="Veneault-Fourrey C."/>
            <person name="Joly D.L."/>
            <person name="Hacquard S."/>
            <person name="Amselem J."/>
            <person name="Cantarel B.L."/>
            <person name="Chiu R."/>
            <person name="Coutinho P.M."/>
            <person name="Feau N."/>
            <person name="Field M."/>
            <person name="Frey P."/>
            <person name="Gelhaye E."/>
            <person name="Goldberg J."/>
            <person name="Grabherr M.G."/>
            <person name="Kodira C.D."/>
            <person name="Kohler A."/>
            <person name="Kuees U."/>
            <person name="Lindquist E.A."/>
            <person name="Lucas S.M."/>
            <person name="Mago R."/>
            <person name="Mauceli E."/>
            <person name="Morin E."/>
            <person name="Murat C."/>
            <person name="Pangilinan J.L."/>
            <person name="Park R."/>
            <person name="Pearson M."/>
            <person name="Quesneville H."/>
            <person name="Rouhier N."/>
            <person name="Sakthikumar S."/>
            <person name="Salamov A.A."/>
            <person name="Schmutz J."/>
            <person name="Selles B."/>
            <person name="Shapiro H."/>
            <person name="Tanguay P."/>
            <person name="Tuskan G.A."/>
            <person name="Henrissat B."/>
            <person name="Van de Peer Y."/>
            <person name="Rouze P."/>
            <person name="Ellis J.G."/>
            <person name="Dodds P.N."/>
            <person name="Schein J.E."/>
            <person name="Zhong S."/>
            <person name="Hamelin R.C."/>
            <person name="Grigoriev I.V."/>
            <person name="Szabo L.J."/>
            <person name="Martin F."/>
        </authorList>
    </citation>
    <scope>NUCLEOTIDE SEQUENCE [LARGE SCALE GENOMIC DNA]</scope>
    <source>
        <strain evidence="3">98AG31 / pathotype 3-4-7</strain>
    </source>
</reference>
<dbReference type="AlphaFoldDB" id="F4RJI7"/>
<dbReference type="Proteomes" id="UP000001072">
    <property type="component" value="Unassembled WGS sequence"/>
</dbReference>
<evidence type="ECO:0000313" key="3">
    <source>
        <dbReference type="Proteomes" id="UP000001072"/>
    </source>
</evidence>
<proteinExistence type="predicted"/>
<protein>
    <submittedName>
        <fullName evidence="2">Uncharacterized protein</fullName>
    </submittedName>
</protein>
<feature type="compositionally biased region" description="Basic and acidic residues" evidence="1">
    <location>
        <begin position="536"/>
        <end position="573"/>
    </location>
</feature>
<dbReference type="GeneID" id="18933941"/>
<dbReference type="RefSeq" id="XP_007409221.1">
    <property type="nucleotide sequence ID" value="XM_007409159.1"/>
</dbReference>
<feature type="compositionally biased region" description="Low complexity" evidence="1">
    <location>
        <begin position="29"/>
        <end position="38"/>
    </location>
</feature>
<keyword evidence="3" id="KW-1185">Reference proteome</keyword>
<accession>F4RJI7</accession>